<proteinExistence type="predicted"/>
<organism evidence="1">
    <name type="scientific">Spongospora subterranea</name>
    <dbReference type="NCBI Taxonomy" id="70186"/>
    <lineage>
        <taxon>Eukaryota</taxon>
        <taxon>Sar</taxon>
        <taxon>Rhizaria</taxon>
        <taxon>Endomyxa</taxon>
        <taxon>Phytomyxea</taxon>
        <taxon>Plasmodiophorida</taxon>
        <taxon>Plasmodiophoridae</taxon>
        <taxon>Spongospora</taxon>
    </lineage>
</organism>
<protein>
    <submittedName>
        <fullName evidence="1">Uncharacterized protein</fullName>
    </submittedName>
</protein>
<name>A0A0H5QN60_9EUKA</name>
<dbReference type="EMBL" id="HACM01002996">
    <property type="protein sequence ID" value="CRZ03438.1"/>
    <property type="molecule type" value="Transcribed_RNA"/>
</dbReference>
<accession>A0A0H5QN60</accession>
<reference evidence="1" key="1">
    <citation type="submission" date="2015-04" db="EMBL/GenBank/DDBJ databases">
        <title>The genome sequence of the plant pathogenic Rhizarian Plasmodiophora brassicae reveals insights in its biotrophic life cycle and the origin of chitin synthesis.</title>
        <authorList>
            <person name="Schwelm A."/>
            <person name="Fogelqvist J."/>
            <person name="Knaust A."/>
            <person name="Julke S."/>
            <person name="Lilja T."/>
            <person name="Dhandapani V."/>
            <person name="Bonilla-Rosso G."/>
            <person name="Karlsson M."/>
            <person name="Shevchenko A."/>
            <person name="Choi S.R."/>
            <person name="Kim H.G."/>
            <person name="Park J.Y."/>
            <person name="Lim Y.P."/>
            <person name="Ludwig-Muller J."/>
            <person name="Dixelius C."/>
        </authorList>
    </citation>
    <scope>NUCLEOTIDE SEQUENCE</scope>
    <source>
        <tissue evidence="1">Potato root galls</tissue>
    </source>
</reference>
<dbReference type="AlphaFoldDB" id="A0A0H5QN60"/>
<evidence type="ECO:0000313" key="1">
    <source>
        <dbReference type="EMBL" id="CRZ03438.1"/>
    </source>
</evidence>
<dbReference type="EMBL" id="HACM01002993">
    <property type="protein sequence ID" value="CRZ03435.1"/>
    <property type="molecule type" value="Transcribed_RNA"/>
</dbReference>
<sequence>MQMSTLSAIRRFVVIRKVLHHIIIFNQSYGAHLDDLSRISLQREPQGIVKVIRDVRKKRNAQRGMRQIKATVVVFIQCSAPSDPLAVVLRSSSYAALVASDQALQIDCTGMATLQRY</sequence>